<dbReference type="AlphaFoldDB" id="A0AB39VJT4"/>
<name>A0AB39VJT4_9FUSO</name>
<dbReference type="RefSeq" id="WP_369711709.1">
    <property type="nucleotide sequence ID" value="NZ_CP165644.1"/>
</dbReference>
<dbReference type="InterPro" id="IPR000182">
    <property type="entry name" value="GNAT_dom"/>
</dbReference>
<reference evidence="2" key="1">
    <citation type="submission" date="2024-07" db="EMBL/GenBank/DDBJ databases">
        <authorList>
            <person name="Li X.-J."/>
            <person name="Wang X."/>
        </authorList>
    </citation>
    <scope>NUCLEOTIDE SEQUENCE</scope>
    <source>
        <strain evidence="2">HSP-334</strain>
    </source>
</reference>
<dbReference type="PROSITE" id="PS51186">
    <property type="entry name" value="GNAT"/>
    <property type="match status" value="1"/>
</dbReference>
<dbReference type="EMBL" id="CP165644">
    <property type="protein sequence ID" value="XDU67533.1"/>
    <property type="molecule type" value="Genomic_DNA"/>
</dbReference>
<dbReference type="GO" id="GO:0016747">
    <property type="term" value="F:acyltransferase activity, transferring groups other than amino-acyl groups"/>
    <property type="evidence" value="ECO:0007669"/>
    <property type="project" value="InterPro"/>
</dbReference>
<dbReference type="Pfam" id="PF13508">
    <property type="entry name" value="Acetyltransf_7"/>
    <property type="match status" value="1"/>
</dbReference>
<keyword evidence="2" id="KW-0808">Transferase</keyword>
<keyword evidence="2" id="KW-0012">Acyltransferase</keyword>
<evidence type="ECO:0000259" key="1">
    <source>
        <dbReference type="PROSITE" id="PS51186"/>
    </source>
</evidence>
<gene>
    <name evidence="2" type="ORF">AB8B22_03720</name>
</gene>
<sequence>MKILENLVKIHNENFEKTVKAEYFSEMILSKQYAIYCLFDFIDESEVKIFEIFKVENLVFEKKIKKILGYIIFYGTIENTDIFEIAILKSCQNKGFGKILLENSIKELFFSKIKNDSSDEINFFGEDIFLEVYKKNLFAIKLYEKIGFEKISVRKNYYGQNKNAIIMMLKKLK</sequence>
<dbReference type="KEGG" id="lrug:AB8B22_03720"/>
<dbReference type="SUPFAM" id="SSF55729">
    <property type="entry name" value="Acyl-CoA N-acyltransferases (Nat)"/>
    <property type="match status" value="1"/>
</dbReference>
<dbReference type="Gene3D" id="3.40.630.30">
    <property type="match status" value="1"/>
</dbReference>
<dbReference type="EC" id="2.3.1.-" evidence="2"/>
<protein>
    <submittedName>
        <fullName evidence="2">GNAT family N-acetyltransferase</fullName>
        <ecNumber evidence="2">2.3.1.-</ecNumber>
    </submittedName>
</protein>
<feature type="domain" description="N-acetyltransferase" evidence="1">
    <location>
        <begin position="1"/>
        <end position="172"/>
    </location>
</feature>
<organism evidence="2">
    <name type="scientific">Leptotrichia rugosa</name>
    <dbReference type="NCBI Taxonomy" id="3239302"/>
    <lineage>
        <taxon>Bacteria</taxon>
        <taxon>Fusobacteriati</taxon>
        <taxon>Fusobacteriota</taxon>
        <taxon>Fusobacteriia</taxon>
        <taxon>Fusobacteriales</taxon>
        <taxon>Leptotrichiaceae</taxon>
        <taxon>Leptotrichia</taxon>
    </lineage>
</organism>
<proteinExistence type="predicted"/>
<dbReference type="InterPro" id="IPR016181">
    <property type="entry name" value="Acyl_CoA_acyltransferase"/>
</dbReference>
<evidence type="ECO:0000313" key="2">
    <source>
        <dbReference type="EMBL" id="XDU67533.1"/>
    </source>
</evidence>
<accession>A0AB39VJT4</accession>